<evidence type="ECO:0000313" key="3">
    <source>
        <dbReference type="Proteomes" id="UP000279236"/>
    </source>
</evidence>
<dbReference type="GeneID" id="39585999"/>
<comment type="caution">
    <text evidence="2">The sequence shown here is derived from an EMBL/GenBank/DDBJ whole genome shotgun (WGS) entry which is preliminary data.</text>
</comment>
<dbReference type="AlphaFoldDB" id="A0A427XKM0"/>
<dbReference type="PANTHER" id="PTHR48098">
    <property type="entry name" value="ENTEROCHELIN ESTERASE-RELATED"/>
    <property type="match status" value="1"/>
</dbReference>
<dbReference type="InterPro" id="IPR050583">
    <property type="entry name" value="Mycobacterial_A85_antigen"/>
</dbReference>
<accession>A0A427XKM0</accession>
<dbReference type="Proteomes" id="UP000279236">
    <property type="component" value="Unassembled WGS sequence"/>
</dbReference>
<organism evidence="2 3">
    <name type="scientific">Apiotrichum porosum</name>
    <dbReference type="NCBI Taxonomy" id="105984"/>
    <lineage>
        <taxon>Eukaryota</taxon>
        <taxon>Fungi</taxon>
        <taxon>Dikarya</taxon>
        <taxon>Basidiomycota</taxon>
        <taxon>Agaricomycotina</taxon>
        <taxon>Tremellomycetes</taxon>
        <taxon>Trichosporonales</taxon>
        <taxon>Trichosporonaceae</taxon>
        <taxon>Apiotrichum</taxon>
    </lineage>
</organism>
<evidence type="ECO:0000313" key="2">
    <source>
        <dbReference type="EMBL" id="RSH79410.1"/>
    </source>
</evidence>
<sequence>MASTNPSLDKPTAQAKAKAGPHMPRASLVKALNHMWIDTNFHHLPDNITYELYPQPSRGFGAQGSYLVRFPPGYDAETTERYPVLYWLHGGMSNQTQALGALEFYGAKMDDGAMPKTIVVAVQALPVGWYANSRDGSRPIATICASDLVSAVDARYRTVRHASARWIEGFSMGGYGTLHLGFSYPQVFGVLSSIAGALLPRLDQEPAERVDDTFFKSQEYYDQCHPSNLLVANRARLGATVVRLLSGADDGRLTEAIARMATVMDQVGMRHRAVEVQDVDHDYEAILLGCGEYATSFWAEARGRVVVE</sequence>
<dbReference type="OrthoDB" id="5286829at2759"/>
<keyword evidence="3" id="KW-1185">Reference proteome</keyword>
<dbReference type="GO" id="GO:0016747">
    <property type="term" value="F:acyltransferase activity, transferring groups other than amino-acyl groups"/>
    <property type="evidence" value="ECO:0007669"/>
    <property type="project" value="TreeGrafter"/>
</dbReference>
<dbReference type="EMBL" id="RSCE01000010">
    <property type="protein sequence ID" value="RSH79410.1"/>
    <property type="molecule type" value="Genomic_DNA"/>
</dbReference>
<dbReference type="PANTHER" id="PTHR48098:SF1">
    <property type="entry name" value="DIACYLGLYCEROL ACYLTRANSFERASE_MYCOLYLTRANSFERASE AG85A"/>
    <property type="match status" value="1"/>
</dbReference>
<dbReference type="InterPro" id="IPR029058">
    <property type="entry name" value="AB_hydrolase_fold"/>
</dbReference>
<dbReference type="Gene3D" id="3.40.50.1820">
    <property type="entry name" value="alpha/beta hydrolase"/>
    <property type="match status" value="1"/>
</dbReference>
<dbReference type="Pfam" id="PF00756">
    <property type="entry name" value="Esterase"/>
    <property type="match status" value="1"/>
</dbReference>
<reference evidence="2 3" key="1">
    <citation type="submission" date="2018-11" db="EMBL/GenBank/DDBJ databases">
        <title>Genome sequence of Apiotrichum porosum DSM 27194.</title>
        <authorList>
            <person name="Aliyu H."/>
            <person name="Gorte O."/>
            <person name="Ochsenreither K."/>
        </authorList>
    </citation>
    <scope>NUCLEOTIDE SEQUENCE [LARGE SCALE GENOMIC DNA]</scope>
    <source>
        <strain evidence="2 3">DSM 27194</strain>
    </source>
</reference>
<protein>
    <submittedName>
        <fullName evidence="2">Uncharacterized protein</fullName>
    </submittedName>
</protein>
<gene>
    <name evidence="2" type="ORF">EHS24_001456</name>
</gene>
<feature type="region of interest" description="Disordered" evidence="1">
    <location>
        <begin position="1"/>
        <end position="22"/>
    </location>
</feature>
<name>A0A427XKM0_9TREE</name>
<dbReference type="RefSeq" id="XP_028474557.1">
    <property type="nucleotide sequence ID" value="XM_028617250.1"/>
</dbReference>
<dbReference type="SUPFAM" id="SSF53474">
    <property type="entry name" value="alpha/beta-Hydrolases"/>
    <property type="match status" value="1"/>
</dbReference>
<proteinExistence type="predicted"/>
<dbReference type="InterPro" id="IPR000801">
    <property type="entry name" value="Esterase-like"/>
</dbReference>
<evidence type="ECO:0000256" key="1">
    <source>
        <dbReference type="SAM" id="MobiDB-lite"/>
    </source>
</evidence>